<evidence type="ECO:0000313" key="1">
    <source>
        <dbReference type="EMBL" id="CDE23322.1"/>
    </source>
</evidence>
<sequence>MKSSKIRYVEIQIYSFYNETVNNIRQKEGIIMTYLSQEISNIKRTNRFHQLEITEHAKNRFYERGFDIDLILYVISLRNTMIVQHHMPNEYHNNKDELFVLHGKAKINKKSRPLHIVIAKDGFRYKLITAYIPEETYFCHYGRTLKKYF</sequence>
<evidence type="ECO:0000313" key="2">
    <source>
        <dbReference type="Proteomes" id="UP000018093"/>
    </source>
</evidence>
<dbReference type="RefSeq" id="WP_022420950.1">
    <property type="nucleotide sequence ID" value="NZ_FR898607.1"/>
</dbReference>
<organism evidence="1 2">
    <name type="scientific">Amedibacillus dolichus CAG:375</name>
    <dbReference type="NCBI Taxonomy" id="1263076"/>
    <lineage>
        <taxon>Bacteria</taxon>
        <taxon>Bacillati</taxon>
        <taxon>Bacillota</taxon>
        <taxon>Erysipelotrichia</taxon>
        <taxon>Erysipelotrichales</taxon>
        <taxon>Erysipelotrichaceae</taxon>
        <taxon>Amedibacillus</taxon>
    </lineage>
</organism>
<dbReference type="EMBL" id="CBIN010000236">
    <property type="protein sequence ID" value="CDE23322.1"/>
    <property type="molecule type" value="Genomic_DNA"/>
</dbReference>
<proteinExistence type="predicted"/>
<gene>
    <name evidence="1" type="ORF">BN631_01759</name>
</gene>
<accession>R7GBK0</accession>
<evidence type="ECO:0008006" key="3">
    <source>
        <dbReference type="Google" id="ProtNLM"/>
    </source>
</evidence>
<reference evidence="1" key="1">
    <citation type="submission" date="2012-11" db="EMBL/GenBank/DDBJ databases">
        <title>Dependencies among metagenomic species, viruses, plasmids and units of genetic variation.</title>
        <authorList>
            <person name="Nielsen H.B."/>
            <person name="Almeida M."/>
            <person name="Juncker A.S."/>
            <person name="Rasmussen S."/>
            <person name="Li J."/>
            <person name="Sunagawa S."/>
            <person name="Plichta D."/>
            <person name="Gautier L."/>
            <person name="Le Chatelier E."/>
            <person name="Peletier E."/>
            <person name="Bonde I."/>
            <person name="Nielsen T."/>
            <person name="Manichanh C."/>
            <person name="Arumugam M."/>
            <person name="Batto J."/>
            <person name="Santos M.B.Q.D."/>
            <person name="Blom N."/>
            <person name="Borruel N."/>
            <person name="Burgdorf K.S."/>
            <person name="Boumezbeur F."/>
            <person name="Casellas F."/>
            <person name="Dore J."/>
            <person name="Guarner F."/>
            <person name="Hansen T."/>
            <person name="Hildebrand F."/>
            <person name="Kaas R.S."/>
            <person name="Kennedy S."/>
            <person name="Kristiansen K."/>
            <person name="Kultima J.R."/>
            <person name="Leonard P."/>
            <person name="Levenez F."/>
            <person name="Lund O."/>
            <person name="Moumen B."/>
            <person name="Le Paslier D."/>
            <person name="Pons N."/>
            <person name="Pedersen O."/>
            <person name="Prifti E."/>
            <person name="Qin J."/>
            <person name="Raes J."/>
            <person name="Tap J."/>
            <person name="Tims S."/>
            <person name="Ussery D.W."/>
            <person name="Yamada T."/>
            <person name="MetaHit consortium"/>
            <person name="Renault P."/>
            <person name="Sicheritz-Ponten T."/>
            <person name="Bork P."/>
            <person name="Wang J."/>
            <person name="Brunak S."/>
            <person name="Ehrlich S.D."/>
        </authorList>
    </citation>
    <scope>NUCLEOTIDE SEQUENCE [LARGE SCALE GENOMIC DNA]</scope>
</reference>
<dbReference type="AlphaFoldDB" id="R7GBK0"/>
<protein>
    <recommendedName>
        <fullName evidence="3">DUF4258 domain-containing protein</fullName>
    </recommendedName>
</protein>
<dbReference type="Proteomes" id="UP000018093">
    <property type="component" value="Unassembled WGS sequence"/>
</dbReference>
<comment type="caution">
    <text evidence="1">The sequence shown here is derived from an EMBL/GenBank/DDBJ whole genome shotgun (WGS) entry which is preliminary data.</text>
</comment>
<name>R7GBK0_9FIRM</name>